<evidence type="ECO:0000256" key="4">
    <source>
        <dbReference type="ARBA" id="ARBA00023015"/>
    </source>
</evidence>
<evidence type="ECO:0000259" key="8">
    <source>
        <dbReference type="PROSITE" id="PS51740"/>
    </source>
</evidence>
<comment type="caution">
    <text evidence="9">The sequence shown here is derived from an EMBL/GenBank/DDBJ whole genome shotgun (WGS) entry which is preliminary data.</text>
</comment>
<comment type="subcellular location">
    <subcellularLocation>
        <location evidence="7">Cytoplasm</location>
        <location evidence="7">Nucleoid</location>
    </subcellularLocation>
</comment>
<gene>
    <name evidence="7" type="primary">mraZ</name>
    <name evidence="9" type="ORF">H9962_00680</name>
</gene>
<reference evidence="9" key="2">
    <citation type="submission" date="2021-04" db="EMBL/GenBank/DDBJ databases">
        <authorList>
            <person name="Gilroy R."/>
        </authorList>
    </citation>
    <scope>NUCLEOTIDE SEQUENCE</scope>
    <source>
        <strain evidence="9">CHK186-16707</strain>
    </source>
</reference>
<evidence type="ECO:0000313" key="9">
    <source>
        <dbReference type="EMBL" id="HJA07697.1"/>
    </source>
</evidence>
<evidence type="ECO:0000256" key="1">
    <source>
        <dbReference type="ARBA" id="ARBA00013860"/>
    </source>
</evidence>
<dbReference type="PANTHER" id="PTHR34701:SF1">
    <property type="entry name" value="TRANSCRIPTIONAL REGULATOR MRAZ"/>
    <property type="match status" value="1"/>
</dbReference>
<evidence type="ECO:0000256" key="6">
    <source>
        <dbReference type="ARBA" id="ARBA00023163"/>
    </source>
</evidence>
<evidence type="ECO:0000313" key="10">
    <source>
        <dbReference type="Proteomes" id="UP000824225"/>
    </source>
</evidence>
<organism evidence="9 10">
    <name type="scientific">Candidatus Mailhella merdigallinarum</name>
    <dbReference type="NCBI Taxonomy" id="2838658"/>
    <lineage>
        <taxon>Bacteria</taxon>
        <taxon>Pseudomonadati</taxon>
        <taxon>Thermodesulfobacteriota</taxon>
        <taxon>Desulfovibrionia</taxon>
        <taxon>Desulfovibrionales</taxon>
        <taxon>Desulfovibrionaceae</taxon>
        <taxon>Mailhella</taxon>
    </lineage>
</organism>
<evidence type="ECO:0000256" key="5">
    <source>
        <dbReference type="ARBA" id="ARBA00023125"/>
    </source>
</evidence>
<evidence type="ECO:0000256" key="3">
    <source>
        <dbReference type="ARBA" id="ARBA00022737"/>
    </source>
</evidence>
<dbReference type="Gene3D" id="3.40.1550.20">
    <property type="entry name" value="Transcriptional regulator MraZ domain"/>
    <property type="match status" value="1"/>
</dbReference>
<sequence>MYFRGRSSRSLDPKGRLMLPPEFRESLAARGRACADPGVRSEAAPAPTEGEEVRFVITTYDGCLVAYPWADWEDLEQKFARLPNPSPKVRAFRRLFIGGAEVQTLDAQGRVRLSQDHRDYARLGKEVMVLGLINRFELWNPEALKATMDAQKLDDVTDELAASGIDFAL</sequence>
<keyword evidence="5 7" id="KW-0238">DNA-binding</keyword>
<feature type="domain" description="SpoVT-AbrB" evidence="8">
    <location>
        <begin position="100"/>
        <end position="143"/>
    </location>
</feature>
<dbReference type="Pfam" id="PF02381">
    <property type="entry name" value="MraZ"/>
    <property type="match status" value="1"/>
</dbReference>
<dbReference type="InterPro" id="IPR037914">
    <property type="entry name" value="SpoVT-AbrB_sf"/>
</dbReference>
<dbReference type="InterPro" id="IPR003444">
    <property type="entry name" value="MraZ"/>
</dbReference>
<dbReference type="GO" id="GO:2000143">
    <property type="term" value="P:negative regulation of DNA-templated transcription initiation"/>
    <property type="evidence" value="ECO:0007669"/>
    <property type="project" value="TreeGrafter"/>
</dbReference>
<dbReference type="PANTHER" id="PTHR34701">
    <property type="entry name" value="TRANSCRIPTIONAL REGULATOR MRAZ"/>
    <property type="match status" value="1"/>
</dbReference>
<accession>A0A9D2KLD4</accession>
<dbReference type="EMBL" id="DXAN01000002">
    <property type="protein sequence ID" value="HJA07697.1"/>
    <property type="molecule type" value="Genomic_DNA"/>
</dbReference>
<evidence type="ECO:0000256" key="7">
    <source>
        <dbReference type="HAMAP-Rule" id="MF_01008"/>
    </source>
</evidence>
<dbReference type="InterPro" id="IPR035642">
    <property type="entry name" value="MraZ_N"/>
</dbReference>
<dbReference type="PROSITE" id="PS51740">
    <property type="entry name" value="SPOVT_ABRB"/>
    <property type="match status" value="2"/>
</dbReference>
<keyword evidence="4 7" id="KW-0805">Transcription regulation</keyword>
<comment type="subunit">
    <text evidence="7">Forms oligomers.</text>
</comment>
<reference evidence="9" key="1">
    <citation type="journal article" date="2021" name="PeerJ">
        <title>Extensive microbial diversity within the chicken gut microbiome revealed by metagenomics and culture.</title>
        <authorList>
            <person name="Gilroy R."/>
            <person name="Ravi A."/>
            <person name="Getino M."/>
            <person name="Pursley I."/>
            <person name="Horton D.L."/>
            <person name="Alikhan N.F."/>
            <person name="Baker D."/>
            <person name="Gharbi K."/>
            <person name="Hall N."/>
            <person name="Watson M."/>
            <person name="Adriaenssens E.M."/>
            <person name="Foster-Nyarko E."/>
            <person name="Jarju S."/>
            <person name="Secka A."/>
            <person name="Antonio M."/>
            <person name="Oren A."/>
            <person name="Chaudhuri R.R."/>
            <person name="La Ragione R."/>
            <person name="Hildebrand F."/>
            <person name="Pallen M.J."/>
        </authorList>
    </citation>
    <scope>NUCLEOTIDE SEQUENCE</scope>
    <source>
        <strain evidence="9">CHK186-16707</strain>
    </source>
</reference>
<dbReference type="InterPro" id="IPR007159">
    <property type="entry name" value="SpoVT-AbrB_dom"/>
</dbReference>
<dbReference type="InterPro" id="IPR038619">
    <property type="entry name" value="MraZ_sf"/>
</dbReference>
<dbReference type="Proteomes" id="UP000824225">
    <property type="component" value="Unassembled WGS sequence"/>
</dbReference>
<dbReference type="GO" id="GO:0009295">
    <property type="term" value="C:nucleoid"/>
    <property type="evidence" value="ECO:0007669"/>
    <property type="project" value="UniProtKB-SubCell"/>
</dbReference>
<dbReference type="HAMAP" id="MF_01008">
    <property type="entry name" value="MraZ"/>
    <property type="match status" value="1"/>
</dbReference>
<dbReference type="InterPro" id="IPR020603">
    <property type="entry name" value="MraZ_dom"/>
</dbReference>
<keyword evidence="6 7" id="KW-0804">Transcription</keyword>
<dbReference type="GO" id="GO:0005737">
    <property type="term" value="C:cytoplasm"/>
    <property type="evidence" value="ECO:0007669"/>
    <property type="project" value="UniProtKB-UniRule"/>
</dbReference>
<dbReference type="GO" id="GO:0000976">
    <property type="term" value="F:transcription cis-regulatory region binding"/>
    <property type="evidence" value="ECO:0007669"/>
    <property type="project" value="TreeGrafter"/>
</dbReference>
<protein>
    <recommendedName>
        <fullName evidence="1 7">Transcriptional regulator MraZ</fullName>
    </recommendedName>
</protein>
<evidence type="ECO:0000256" key="2">
    <source>
        <dbReference type="ARBA" id="ARBA00022490"/>
    </source>
</evidence>
<comment type="similarity">
    <text evidence="7">Belongs to the MraZ family.</text>
</comment>
<name>A0A9D2KLD4_9BACT</name>
<feature type="domain" description="SpoVT-AbrB" evidence="8">
    <location>
        <begin position="6"/>
        <end position="71"/>
    </location>
</feature>
<keyword evidence="2 7" id="KW-0963">Cytoplasm</keyword>
<proteinExistence type="inferred from homology"/>
<keyword evidence="3" id="KW-0677">Repeat</keyword>
<dbReference type="CDD" id="cd16321">
    <property type="entry name" value="MraZ_C"/>
    <property type="match status" value="1"/>
</dbReference>
<dbReference type="AlphaFoldDB" id="A0A9D2KLD4"/>
<dbReference type="CDD" id="cd16320">
    <property type="entry name" value="MraZ_N"/>
    <property type="match status" value="1"/>
</dbReference>
<dbReference type="GO" id="GO:0003700">
    <property type="term" value="F:DNA-binding transcription factor activity"/>
    <property type="evidence" value="ECO:0007669"/>
    <property type="project" value="UniProtKB-UniRule"/>
</dbReference>
<dbReference type="SUPFAM" id="SSF89447">
    <property type="entry name" value="AbrB/MazE/MraZ-like"/>
    <property type="match status" value="1"/>
</dbReference>
<dbReference type="InterPro" id="IPR035644">
    <property type="entry name" value="MraZ_C"/>
</dbReference>